<proteinExistence type="predicted"/>
<reference evidence="2" key="1">
    <citation type="journal article" date="2014" name="Front. Microbiol.">
        <title>High frequency of phylogenetically diverse reductive dehalogenase-homologous genes in deep subseafloor sedimentary metagenomes.</title>
        <authorList>
            <person name="Kawai M."/>
            <person name="Futagami T."/>
            <person name="Toyoda A."/>
            <person name="Takaki Y."/>
            <person name="Nishi S."/>
            <person name="Hori S."/>
            <person name="Arai W."/>
            <person name="Tsubouchi T."/>
            <person name="Morono Y."/>
            <person name="Uchiyama I."/>
            <person name="Ito T."/>
            <person name="Fujiyama A."/>
            <person name="Inagaki F."/>
            <person name="Takami H."/>
        </authorList>
    </citation>
    <scope>NUCLEOTIDE SEQUENCE</scope>
    <source>
        <strain evidence="2">Expedition CK06-06</strain>
    </source>
</reference>
<feature type="non-terminal residue" evidence="2">
    <location>
        <position position="1"/>
    </location>
</feature>
<dbReference type="EMBL" id="BARS01003715">
    <property type="protein sequence ID" value="GAF85484.1"/>
    <property type="molecule type" value="Genomic_DNA"/>
</dbReference>
<feature type="transmembrane region" description="Helical" evidence="1">
    <location>
        <begin position="12"/>
        <end position="31"/>
    </location>
</feature>
<protein>
    <submittedName>
        <fullName evidence="2">Uncharacterized protein</fullName>
    </submittedName>
</protein>
<name>X0SWZ8_9ZZZZ</name>
<keyword evidence="1" id="KW-1133">Transmembrane helix</keyword>
<evidence type="ECO:0000313" key="2">
    <source>
        <dbReference type="EMBL" id="GAF85484.1"/>
    </source>
</evidence>
<dbReference type="AlphaFoldDB" id="X0SWZ8"/>
<comment type="caution">
    <text evidence="2">The sequence shown here is derived from an EMBL/GenBank/DDBJ whole genome shotgun (WGS) entry which is preliminary data.</text>
</comment>
<sequence length="41" mass="4867">AYIKIIFGNPYLTMLSFILLHHFTVFLILTSPDREIKIKQM</sequence>
<keyword evidence="1" id="KW-0472">Membrane</keyword>
<keyword evidence="1" id="KW-0812">Transmembrane</keyword>
<accession>X0SWZ8</accession>
<gene>
    <name evidence="2" type="ORF">S01H1_07203</name>
</gene>
<evidence type="ECO:0000256" key="1">
    <source>
        <dbReference type="SAM" id="Phobius"/>
    </source>
</evidence>
<organism evidence="2">
    <name type="scientific">marine sediment metagenome</name>
    <dbReference type="NCBI Taxonomy" id="412755"/>
    <lineage>
        <taxon>unclassified sequences</taxon>
        <taxon>metagenomes</taxon>
        <taxon>ecological metagenomes</taxon>
    </lineage>
</organism>